<comment type="catalytic activity">
    <reaction evidence="14">
        <text>[GlcNAc-(1-&gt;4)-Mur2Ac(oyl-L-Ala-gamma-D-Glu-L-Lys-D-Ala-D-Ala)](n)-di-trans,octa-cis-undecaprenyl diphosphate + beta-D-GlcNAc-(1-&gt;4)-Mur2Ac(oyl-L-Ala-gamma-D-Glu-L-Lys-D-Ala-D-Ala)-di-trans,octa-cis-undecaprenyl diphosphate = [GlcNAc-(1-&gt;4)-Mur2Ac(oyl-L-Ala-gamma-D-Glu-L-Lys-D-Ala-D-Ala)](n+1)-di-trans,octa-cis-undecaprenyl diphosphate + di-trans,octa-cis-undecaprenyl diphosphate + H(+)</text>
        <dbReference type="Rhea" id="RHEA:23708"/>
        <dbReference type="Rhea" id="RHEA-COMP:9602"/>
        <dbReference type="Rhea" id="RHEA-COMP:9603"/>
        <dbReference type="ChEBI" id="CHEBI:15378"/>
        <dbReference type="ChEBI" id="CHEBI:58405"/>
        <dbReference type="ChEBI" id="CHEBI:60033"/>
        <dbReference type="ChEBI" id="CHEBI:78435"/>
        <dbReference type="EC" id="2.4.99.28"/>
    </reaction>
</comment>
<dbReference type="STRING" id="1166073.SAMN05192530_101397"/>
<dbReference type="RefSeq" id="WP_090668074.1">
    <property type="nucleotide sequence ID" value="NZ_FNIT01000001.1"/>
</dbReference>
<protein>
    <submittedName>
        <fullName evidence="18">Penicillin-binding protein 1A</fullName>
    </submittedName>
</protein>
<keyword evidence="4" id="KW-0121">Carboxypeptidase</keyword>
<evidence type="ECO:0000256" key="4">
    <source>
        <dbReference type="ARBA" id="ARBA00022645"/>
    </source>
</evidence>
<evidence type="ECO:0000256" key="13">
    <source>
        <dbReference type="ARBA" id="ARBA00034000"/>
    </source>
</evidence>
<comment type="similarity">
    <text evidence="3">In the N-terminal section; belongs to the glycosyltransferase 51 family.</text>
</comment>
<evidence type="ECO:0000313" key="19">
    <source>
        <dbReference type="Proteomes" id="UP000198793"/>
    </source>
</evidence>
<evidence type="ECO:0000256" key="11">
    <source>
        <dbReference type="ARBA" id="ARBA00023268"/>
    </source>
</evidence>
<accession>A0A1H0CPF2</accession>
<evidence type="ECO:0000256" key="2">
    <source>
        <dbReference type="ARBA" id="ARBA00007090"/>
    </source>
</evidence>
<dbReference type="InterPro" id="IPR001460">
    <property type="entry name" value="PCN-bd_Tpept"/>
</dbReference>
<evidence type="ECO:0000256" key="1">
    <source>
        <dbReference type="ARBA" id="ARBA00004752"/>
    </source>
</evidence>
<evidence type="ECO:0000256" key="10">
    <source>
        <dbReference type="ARBA" id="ARBA00022984"/>
    </source>
</evidence>
<feature type="domain" description="Glycosyl transferase family 51" evidence="17">
    <location>
        <begin position="121"/>
        <end position="285"/>
    </location>
</feature>
<dbReference type="SUPFAM" id="SSF53955">
    <property type="entry name" value="Lysozyme-like"/>
    <property type="match status" value="1"/>
</dbReference>
<evidence type="ECO:0000259" key="16">
    <source>
        <dbReference type="Pfam" id="PF00905"/>
    </source>
</evidence>
<proteinExistence type="inferred from homology"/>
<dbReference type="Pfam" id="PF00912">
    <property type="entry name" value="Transgly"/>
    <property type="match status" value="1"/>
</dbReference>
<keyword evidence="19" id="KW-1185">Reference proteome</keyword>
<keyword evidence="5" id="KW-0645">Protease</keyword>
<evidence type="ECO:0000256" key="3">
    <source>
        <dbReference type="ARBA" id="ARBA00007739"/>
    </source>
</evidence>
<evidence type="ECO:0000256" key="7">
    <source>
        <dbReference type="ARBA" id="ARBA00022679"/>
    </source>
</evidence>
<dbReference type="Gene3D" id="3.40.710.10">
    <property type="entry name" value="DD-peptidase/beta-lactamase superfamily"/>
    <property type="match status" value="1"/>
</dbReference>
<dbReference type="GO" id="GO:0006508">
    <property type="term" value="P:proteolysis"/>
    <property type="evidence" value="ECO:0007669"/>
    <property type="project" value="UniProtKB-KW"/>
</dbReference>
<evidence type="ECO:0000256" key="15">
    <source>
        <dbReference type="SAM" id="Phobius"/>
    </source>
</evidence>
<dbReference type="OrthoDB" id="9766909at2"/>
<dbReference type="Proteomes" id="UP000198793">
    <property type="component" value="Unassembled WGS sequence"/>
</dbReference>
<dbReference type="Pfam" id="PF00905">
    <property type="entry name" value="Transpeptidase"/>
    <property type="match status" value="1"/>
</dbReference>
<evidence type="ECO:0000256" key="8">
    <source>
        <dbReference type="ARBA" id="ARBA00022801"/>
    </source>
</evidence>
<evidence type="ECO:0000313" key="18">
    <source>
        <dbReference type="EMBL" id="SDN59681.1"/>
    </source>
</evidence>
<dbReference type="GO" id="GO:0008360">
    <property type="term" value="P:regulation of cell shape"/>
    <property type="evidence" value="ECO:0007669"/>
    <property type="project" value="UniProtKB-KW"/>
</dbReference>
<dbReference type="Gene3D" id="1.10.3810.10">
    <property type="entry name" value="Biosynthetic peptidoglycan transglycosylase-like"/>
    <property type="match status" value="1"/>
</dbReference>
<keyword evidence="7" id="KW-0808">Transferase</keyword>
<keyword evidence="8" id="KW-0378">Hydrolase</keyword>
<feature type="transmembrane region" description="Helical" evidence="15">
    <location>
        <begin position="62"/>
        <end position="84"/>
    </location>
</feature>
<evidence type="ECO:0000256" key="9">
    <source>
        <dbReference type="ARBA" id="ARBA00022960"/>
    </source>
</evidence>
<dbReference type="SUPFAM" id="SSF56601">
    <property type="entry name" value="beta-lactamase/transpeptidase-like"/>
    <property type="match status" value="1"/>
</dbReference>
<dbReference type="InterPro" id="IPR012338">
    <property type="entry name" value="Beta-lactam/transpept-like"/>
</dbReference>
<evidence type="ECO:0000256" key="12">
    <source>
        <dbReference type="ARBA" id="ARBA00023316"/>
    </source>
</evidence>
<organism evidence="18 19">
    <name type="scientific">Aureimonas jatrophae</name>
    <dbReference type="NCBI Taxonomy" id="1166073"/>
    <lineage>
        <taxon>Bacteria</taxon>
        <taxon>Pseudomonadati</taxon>
        <taxon>Pseudomonadota</taxon>
        <taxon>Alphaproteobacteria</taxon>
        <taxon>Hyphomicrobiales</taxon>
        <taxon>Aurantimonadaceae</taxon>
        <taxon>Aureimonas</taxon>
    </lineage>
</organism>
<dbReference type="AlphaFoldDB" id="A0A1H0CPF2"/>
<dbReference type="EMBL" id="FNIT01000001">
    <property type="protein sequence ID" value="SDN59681.1"/>
    <property type="molecule type" value="Genomic_DNA"/>
</dbReference>
<dbReference type="GO" id="GO:0009252">
    <property type="term" value="P:peptidoglycan biosynthetic process"/>
    <property type="evidence" value="ECO:0007669"/>
    <property type="project" value="UniProtKB-UniPathway"/>
</dbReference>
<keyword evidence="6" id="KW-0328">Glycosyltransferase</keyword>
<dbReference type="FunFam" id="1.10.3810.10:FF:000001">
    <property type="entry name" value="Penicillin-binding protein 1A"/>
    <property type="match status" value="1"/>
</dbReference>
<dbReference type="GO" id="GO:0071555">
    <property type="term" value="P:cell wall organization"/>
    <property type="evidence" value="ECO:0007669"/>
    <property type="project" value="UniProtKB-KW"/>
</dbReference>
<keyword evidence="15" id="KW-0812">Transmembrane</keyword>
<dbReference type="GO" id="GO:0008955">
    <property type="term" value="F:peptidoglycan glycosyltransferase activity"/>
    <property type="evidence" value="ECO:0007669"/>
    <property type="project" value="UniProtKB-EC"/>
</dbReference>
<evidence type="ECO:0000259" key="17">
    <source>
        <dbReference type="Pfam" id="PF00912"/>
    </source>
</evidence>
<comment type="catalytic activity">
    <reaction evidence="13">
        <text>Preferential cleavage: (Ac)2-L-Lys-D-Ala-|-D-Ala. Also transpeptidation of peptidyl-alanyl moieties that are N-acyl substituents of D-alanine.</text>
        <dbReference type="EC" id="3.4.16.4"/>
    </reaction>
</comment>
<dbReference type="InterPro" id="IPR001264">
    <property type="entry name" value="Glyco_trans_51"/>
</dbReference>
<dbReference type="GO" id="GO:0008658">
    <property type="term" value="F:penicillin binding"/>
    <property type="evidence" value="ECO:0007669"/>
    <property type="project" value="InterPro"/>
</dbReference>
<comment type="similarity">
    <text evidence="2">In the C-terminal section; belongs to the transpeptidase family.</text>
</comment>
<keyword evidence="12" id="KW-0961">Cell wall biogenesis/degradation</keyword>
<evidence type="ECO:0000256" key="6">
    <source>
        <dbReference type="ARBA" id="ARBA00022676"/>
    </source>
</evidence>
<name>A0A1H0CPF2_9HYPH</name>
<dbReference type="GO" id="GO:0030288">
    <property type="term" value="C:outer membrane-bounded periplasmic space"/>
    <property type="evidence" value="ECO:0007669"/>
    <property type="project" value="TreeGrafter"/>
</dbReference>
<feature type="domain" description="Penicillin-binding protein transpeptidase" evidence="16">
    <location>
        <begin position="375"/>
        <end position="608"/>
    </location>
</feature>
<keyword evidence="10" id="KW-0573">Peptidoglycan synthesis</keyword>
<keyword evidence="15" id="KW-1133">Transmembrane helix</keyword>
<dbReference type="GO" id="GO:0009002">
    <property type="term" value="F:serine-type D-Ala-D-Ala carboxypeptidase activity"/>
    <property type="evidence" value="ECO:0007669"/>
    <property type="project" value="UniProtKB-EC"/>
</dbReference>
<comment type="pathway">
    <text evidence="1">Cell wall biogenesis; peptidoglycan biosynthesis.</text>
</comment>
<dbReference type="InterPro" id="IPR036950">
    <property type="entry name" value="PBP_transglycosylase"/>
</dbReference>
<dbReference type="InterPro" id="IPR050396">
    <property type="entry name" value="Glycosyltr_51/Transpeptidase"/>
</dbReference>
<evidence type="ECO:0000256" key="14">
    <source>
        <dbReference type="ARBA" id="ARBA00049902"/>
    </source>
</evidence>
<dbReference type="UniPathway" id="UPA00219"/>
<dbReference type="PANTHER" id="PTHR32282:SF33">
    <property type="entry name" value="PEPTIDOGLYCAN GLYCOSYLTRANSFERASE"/>
    <property type="match status" value="1"/>
</dbReference>
<dbReference type="NCBIfam" id="TIGR02074">
    <property type="entry name" value="PBP_1a_fam"/>
    <property type="match status" value="1"/>
</dbReference>
<evidence type="ECO:0000256" key="5">
    <source>
        <dbReference type="ARBA" id="ARBA00022670"/>
    </source>
</evidence>
<dbReference type="InterPro" id="IPR023346">
    <property type="entry name" value="Lysozyme-like_dom_sf"/>
</dbReference>
<reference evidence="18 19" key="1">
    <citation type="submission" date="2016-10" db="EMBL/GenBank/DDBJ databases">
        <authorList>
            <person name="de Groot N.N."/>
        </authorList>
    </citation>
    <scope>NUCLEOTIDE SEQUENCE [LARGE SCALE GENOMIC DNA]</scope>
    <source>
        <strain evidence="19">L7-484,KACC 16230,DSM 25025</strain>
    </source>
</reference>
<keyword evidence="9" id="KW-0133">Cell shape</keyword>
<sequence>MVGAVPKLLERKGKSRGGPSRLIEVDAWLDTSLWRLFHGLSRFWESVTILSRRMRVRGFSRWVTELTGEALTLGVAGFVVLLLLSQSAMKMTVNGLPQQADYSVLFLDRHGNEIGRRGILKANAVPIDELPDQFVKAVLATEDRRFFEHWGIDFLGLARALSTNARAGGVVQGGSTLTQQLAKNVFLSNERSLERKINEAFLALWLEANLTKREILGMYLDRAYMGGGTNGAAAAAQFYFGKNIRDVNLAESAMLAGLFKAPTQYAPHVNLPAARARANVVLSAMVDSGFMTEGQVVAARRHPATAVDRSVIQSPDYFLDFAFDEVQRIAATMPQRTFVARTTIDMGLQKLADEAVDFHLRQFGKTYGVEEGAMAVLDDNGGLVAIVGGRDYGLSQFNRATRALRQPGSSFKAYVYAAAMENGHKPTDVVVDRPITVGNWSPQNYGNSFAGRIQIQDAMARSLNTVAVQLSQEKGVGPGRVAALAKSFGVETPLRGDKTIALGTNEVTVLDQATGYSVFPSGGLSSHRHAIEELTDGEGHVLWNADRDMPPRHRVLSEQADKSMIEMMVRIPEVGTARRAQLSMTRAAGKTGTTQSYRDAWFVGYTGNFTAAVWFGNDSYKPTNKLTGGGLPAMTWQRFMEAAHQGIELRPLPYIDNPLPKPGSVKVAQAEGEDGQPVRARPSLVNNAAQKVLADLATLFDSAPVAATPEKFAATADAADEALARR</sequence>
<keyword evidence="15" id="KW-0472">Membrane</keyword>
<dbReference type="PANTHER" id="PTHR32282">
    <property type="entry name" value="BINDING PROTEIN TRANSPEPTIDASE, PUTATIVE-RELATED"/>
    <property type="match status" value="1"/>
</dbReference>
<keyword evidence="11" id="KW-0511">Multifunctional enzyme</keyword>
<gene>
    <name evidence="18" type="ORF">SAMN05192530_101397</name>
</gene>